<feature type="signal peptide" evidence="2">
    <location>
        <begin position="1"/>
        <end position="19"/>
    </location>
</feature>
<dbReference type="PANTHER" id="PTHR46580">
    <property type="entry name" value="SENSOR KINASE-RELATED"/>
    <property type="match status" value="1"/>
</dbReference>
<feature type="chain" id="PRO_5038627964" description="Peptidase C51 domain-containing protein" evidence="2">
    <location>
        <begin position="20"/>
        <end position="510"/>
    </location>
</feature>
<dbReference type="Gene3D" id="3.90.1720.10">
    <property type="entry name" value="endopeptidase domain like (from Nostoc punctiforme)"/>
    <property type="match status" value="1"/>
</dbReference>
<comment type="caution">
    <text evidence="4">The sequence shown here is derived from an EMBL/GenBank/DDBJ whole genome shotgun (WGS) entry which is preliminary data.</text>
</comment>
<dbReference type="InterPro" id="IPR007921">
    <property type="entry name" value="CHAP_dom"/>
</dbReference>
<feature type="domain" description="Peptidase C51" evidence="3">
    <location>
        <begin position="41"/>
        <end position="175"/>
    </location>
</feature>
<dbReference type="Pfam" id="PF05257">
    <property type="entry name" value="CHAP"/>
    <property type="match status" value="1"/>
</dbReference>
<dbReference type="InterPro" id="IPR028994">
    <property type="entry name" value="Integrin_alpha_N"/>
</dbReference>
<proteinExistence type="predicted"/>
<dbReference type="InterPro" id="IPR013517">
    <property type="entry name" value="FG-GAP"/>
</dbReference>
<evidence type="ECO:0000313" key="5">
    <source>
        <dbReference type="Proteomes" id="UP000619260"/>
    </source>
</evidence>
<dbReference type="SUPFAM" id="SSF69318">
    <property type="entry name" value="Integrin alpha N-terminal domain"/>
    <property type="match status" value="2"/>
</dbReference>
<dbReference type="AlphaFoldDB" id="A0A8J3YNE0"/>
<organism evidence="4 5">
    <name type="scientific">Virgisporangium aliadipatigenens</name>
    <dbReference type="NCBI Taxonomy" id="741659"/>
    <lineage>
        <taxon>Bacteria</taxon>
        <taxon>Bacillati</taxon>
        <taxon>Actinomycetota</taxon>
        <taxon>Actinomycetes</taxon>
        <taxon>Micromonosporales</taxon>
        <taxon>Micromonosporaceae</taxon>
        <taxon>Virgisporangium</taxon>
    </lineage>
</organism>
<dbReference type="EMBL" id="BOPF01000020">
    <property type="protein sequence ID" value="GIJ48421.1"/>
    <property type="molecule type" value="Genomic_DNA"/>
</dbReference>
<dbReference type="RefSeq" id="WP_203901905.1">
    <property type="nucleotide sequence ID" value="NZ_BOPF01000020.1"/>
</dbReference>
<dbReference type="Pfam" id="PF13517">
    <property type="entry name" value="FG-GAP_3"/>
    <property type="match status" value="1"/>
</dbReference>
<keyword evidence="1 2" id="KW-0732">Signal</keyword>
<dbReference type="Pfam" id="PF01839">
    <property type="entry name" value="FG-GAP"/>
    <property type="match status" value="2"/>
</dbReference>
<gene>
    <name evidence="4" type="ORF">Val02_53070</name>
</gene>
<dbReference type="InterPro" id="IPR038765">
    <property type="entry name" value="Papain-like_cys_pep_sf"/>
</dbReference>
<dbReference type="Proteomes" id="UP000619260">
    <property type="component" value="Unassembled WGS sequence"/>
</dbReference>
<protein>
    <recommendedName>
        <fullName evidence="3">Peptidase C51 domain-containing protein</fullName>
    </recommendedName>
</protein>
<dbReference type="SUPFAM" id="SSF54001">
    <property type="entry name" value="Cysteine proteinases"/>
    <property type="match status" value="1"/>
</dbReference>
<keyword evidence="5" id="KW-1185">Reference proteome</keyword>
<dbReference type="Gene3D" id="2.40.128.340">
    <property type="match status" value="4"/>
</dbReference>
<evidence type="ECO:0000259" key="3">
    <source>
        <dbReference type="PROSITE" id="PS50911"/>
    </source>
</evidence>
<dbReference type="PROSITE" id="PS50911">
    <property type="entry name" value="CHAP"/>
    <property type="match status" value="1"/>
</dbReference>
<accession>A0A8J3YNE0</accession>
<evidence type="ECO:0000313" key="4">
    <source>
        <dbReference type="EMBL" id="GIJ48421.1"/>
    </source>
</evidence>
<reference evidence="4" key="1">
    <citation type="submission" date="2021-01" db="EMBL/GenBank/DDBJ databases">
        <title>Whole genome shotgun sequence of Virgisporangium aliadipatigenens NBRC 105644.</title>
        <authorList>
            <person name="Komaki H."/>
            <person name="Tamura T."/>
        </authorList>
    </citation>
    <scope>NUCLEOTIDE SEQUENCE</scope>
    <source>
        <strain evidence="4">NBRC 105644</strain>
    </source>
</reference>
<evidence type="ECO:0000256" key="2">
    <source>
        <dbReference type="SAM" id="SignalP"/>
    </source>
</evidence>
<evidence type="ECO:0000256" key="1">
    <source>
        <dbReference type="ARBA" id="ARBA00022729"/>
    </source>
</evidence>
<sequence length="510" mass="54511">MNISRTGRAVLALSTMACAALGTLVVGVEPADAAASRSAIVAAAEGQLGGSACDPGYYHSCGMEWCAEFARWAWRHGGVTDYAGLNGWAQSFKEYGEDRGTYHSRGSGYTPQPGDAIVFDWDHSSGDSHPIDHVAIVTDVSSSSVTYVGGNQGDPSRVRRSSIPRSSGDLIGFVEPADVSGGRAPVGAAMAYDEGDGTFKTYRWTSDGDRFNRASDYESGAFSLGNVDDRIASGDVNGDGKDDIVMAYQKNDGTFAYYVWRNGNSAAQIWYTSGAFDLDNVAGRLVVDDFNGDGRAEPAMAYDQGDGTMRIFRWLSDGNSFNRTSDYDSGAFSLGAVGNRMAAGDINGDGRADIVMAYQRGDGTFAYYVWRNGNSAAQVWYESGSFNLGNVAGRLVVDDFTGDGKAEPAMAYDQGDGTMRTYRWKSDGTQFNRTADYDSGAFSLGNVGDRMASGDVNGDGRGDIVMAYQRADGTFAYYVWFNGSSAAEVWYTSGAFSLGRVGGRLVLGNW</sequence>
<name>A0A8J3YNE0_9ACTN</name>